<dbReference type="SMART" id="SM00388">
    <property type="entry name" value="HisKA"/>
    <property type="match status" value="1"/>
</dbReference>
<dbReference type="InterPro" id="IPR052162">
    <property type="entry name" value="Sensor_kinase/Photoreceptor"/>
</dbReference>
<organism evidence="7 8">
    <name type="scientific">Piscirickettsia litoralis</name>
    <dbReference type="NCBI Taxonomy" id="1891921"/>
    <lineage>
        <taxon>Bacteria</taxon>
        <taxon>Pseudomonadati</taxon>
        <taxon>Pseudomonadota</taxon>
        <taxon>Gammaproteobacteria</taxon>
        <taxon>Thiotrichales</taxon>
        <taxon>Piscirickettsiaceae</taxon>
        <taxon>Piscirickettsia</taxon>
    </lineage>
</organism>
<evidence type="ECO:0000256" key="2">
    <source>
        <dbReference type="ARBA" id="ARBA00012438"/>
    </source>
</evidence>
<dbReference type="Gene3D" id="1.10.287.130">
    <property type="match status" value="1"/>
</dbReference>
<dbReference type="Pfam" id="PF02518">
    <property type="entry name" value="HATPase_c"/>
    <property type="match status" value="1"/>
</dbReference>
<dbReference type="PANTHER" id="PTHR43304">
    <property type="entry name" value="PHYTOCHROME-LIKE PROTEIN CPH1"/>
    <property type="match status" value="1"/>
</dbReference>
<evidence type="ECO:0000259" key="6">
    <source>
        <dbReference type="PROSITE" id="PS50109"/>
    </source>
</evidence>
<dbReference type="InterPro" id="IPR003594">
    <property type="entry name" value="HATPase_dom"/>
</dbReference>
<dbReference type="InterPro" id="IPR036097">
    <property type="entry name" value="HisK_dim/P_sf"/>
</dbReference>
<protein>
    <recommendedName>
        <fullName evidence="2">histidine kinase</fullName>
        <ecNumber evidence="2">2.7.13.3</ecNumber>
    </recommendedName>
</protein>
<dbReference type="Pfam" id="PF13185">
    <property type="entry name" value="GAF_2"/>
    <property type="match status" value="1"/>
</dbReference>
<dbReference type="EMBL" id="MDTU01000001">
    <property type="protein sequence ID" value="ODN43599.1"/>
    <property type="molecule type" value="Genomic_DNA"/>
</dbReference>
<evidence type="ECO:0000256" key="1">
    <source>
        <dbReference type="ARBA" id="ARBA00000085"/>
    </source>
</evidence>
<dbReference type="InterPro" id="IPR005467">
    <property type="entry name" value="His_kinase_dom"/>
</dbReference>
<evidence type="ECO:0000256" key="4">
    <source>
        <dbReference type="ARBA" id="ARBA00022679"/>
    </source>
</evidence>
<gene>
    <name evidence="7" type="ORF">BGC07_12615</name>
</gene>
<evidence type="ECO:0000313" key="8">
    <source>
        <dbReference type="Proteomes" id="UP000094329"/>
    </source>
</evidence>
<proteinExistence type="predicted"/>
<dbReference type="PRINTS" id="PR00344">
    <property type="entry name" value="BCTRLSENSOR"/>
</dbReference>
<dbReference type="RefSeq" id="WP_069313397.1">
    <property type="nucleotide sequence ID" value="NZ_MDTU01000001.1"/>
</dbReference>
<dbReference type="Gene3D" id="3.30.565.10">
    <property type="entry name" value="Histidine kinase-like ATPase, C-terminal domain"/>
    <property type="match status" value="1"/>
</dbReference>
<dbReference type="Pfam" id="PF00512">
    <property type="entry name" value="HisKA"/>
    <property type="match status" value="1"/>
</dbReference>
<comment type="catalytic activity">
    <reaction evidence="1">
        <text>ATP + protein L-histidine = ADP + protein N-phospho-L-histidine.</text>
        <dbReference type="EC" id="2.7.13.3"/>
    </reaction>
</comment>
<dbReference type="PROSITE" id="PS50109">
    <property type="entry name" value="HIS_KIN"/>
    <property type="match status" value="1"/>
</dbReference>
<feature type="domain" description="Histidine kinase" evidence="6">
    <location>
        <begin position="304"/>
        <end position="518"/>
    </location>
</feature>
<dbReference type="Proteomes" id="UP000094329">
    <property type="component" value="Unassembled WGS sequence"/>
</dbReference>
<dbReference type="CDD" id="cd00082">
    <property type="entry name" value="HisKA"/>
    <property type="match status" value="1"/>
</dbReference>
<evidence type="ECO:0000256" key="5">
    <source>
        <dbReference type="ARBA" id="ARBA00022777"/>
    </source>
</evidence>
<evidence type="ECO:0000256" key="3">
    <source>
        <dbReference type="ARBA" id="ARBA00022553"/>
    </source>
</evidence>
<dbReference type="InterPro" id="IPR004358">
    <property type="entry name" value="Sig_transdc_His_kin-like_C"/>
</dbReference>
<evidence type="ECO:0000313" key="7">
    <source>
        <dbReference type="EMBL" id="ODN43599.1"/>
    </source>
</evidence>
<keyword evidence="8" id="KW-1185">Reference proteome</keyword>
<dbReference type="SMART" id="SM00065">
    <property type="entry name" value="GAF"/>
    <property type="match status" value="1"/>
</dbReference>
<dbReference type="EC" id="2.7.13.3" evidence="2"/>
<keyword evidence="3" id="KW-0597">Phosphoprotein</keyword>
<dbReference type="InterPro" id="IPR003661">
    <property type="entry name" value="HisK_dim/P_dom"/>
</dbReference>
<keyword evidence="5" id="KW-0418">Kinase</keyword>
<dbReference type="SUPFAM" id="SSF47384">
    <property type="entry name" value="Homodimeric domain of signal transducing histidine kinase"/>
    <property type="match status" value="1"/>
</dbReference>
<dbReference type="SUPFAM" id="SSF55874">
    <property type="entry name" value="ATPase domain of HSP90 chaperone/DNA topoisomerase II/histidine kinase"/>
    <property type="match status" value="1"/>
</dbReference>
<name>A0ABX3A4R1_9GAMM</name>
<sequence length="530" mass="59482">MKHTFDCQSLLAHLNDLVIQSDSEGRALYFNEVALRKLGFYGEQVNRAEVKEFLFDLEGRPIDCAASLKKQPAELRSIYGDSISVLVTSYPEPDGSVMLICQEQQNIKTYDNAAGMQYYQHNEHLKILYRVTTSNYENFAEMLIAYLNAGIQLLGLETGFLSEVDGDDHKIVASISSLAELKKGSVSKLDQMYCETVVRHKRTVTYLHVGAIRAMRDHPACKELGLQSYIGMPVFIDQKFYGTLGFVSTEAREEEFDWFDLEIAEMMARTLGDALELAQLHQALQDKNTNLHEVNDNLERFAFAASHDLKSPLRRLSIYSQILETNLADNQTEEVKDSIDYIQKSVSRMTQLVNAILSFSRSGKVQIEPQISITGVIEDALQALEVDLQEKQADVQHDVMPTIAADPSLLSLVFQNLIANALKYIEPDKKPEIKISCSEQQGYYVFGVQDNGVGIDPAYHHKVFDNFERLNNVEGQEGSGLGLATCRKVVENHGGKIWLESEGVGHGTCFYFTVKADEKRSPLLNRPSAA</sequence>
<reference evidence="7 8" key="1">
    <citation type="submission" date="2016-08" db="EMBL/GenBank/DDBJ databases">
        <title>Draft genome sequence of Candidatus Piscirickettsia litoralis, from seawater.</title>
        <authorList>
            <person name="Wan X."/>
            <person name="Lee A.J."/>
            <person name="Hou S."/>
            <person name="Donachie S.P."/>
        </authorList>
    </citation>
    <scope>NUCLEOTIDE SEQUENCE [LARGE SCALE GENOMIC DNA]</scope>
    <source>
        <strain evidence="7 8">Y2</strain>
    </source>
</reference>
<dbReference type="PANTHER" id="PTHR43304:SF1">
    <property type="entry name" value="PAC DOMAIN-CONTAINING PROTEIN"/>
    <property type="match status" value="1"/>
</dbReference>
<dbReference type="InterPro" id="IPR036890">
    <property type="entry name" value="HATPase_C_sf"/>
</dbReference>
<comment type="caution">
    <text evidence="7">The sequence shown here is derived from an EMBL/GenBank/DDBJ whole genome shotgun (WGS) entry which is preliminary data.</text>
</comment>
<dbReference type="InterPro" id="IPR003018">
    <property type="entry name" value="GAF"/>
</dbReference>
<dbReference type="Gene3D" id="3.30.450.40">
    <property type="match status" value="1"/>
</dbReference>
<dbReference type="SUPFAM" id="SSF55781">
    <property type="entry name" value="GAF domain-like"/>
    <property type="match status" value="1"/>
</dbReference>
<dbReference type="InterPro" id="IPR029016">
    <property type="entry name" value="GAF-like_dom_sf"/>
</dbReference>
<accession>A0ABX3A4R1</accession>
<dbReference type="SMART" id="SM00387">
    <property type="entry name" value="HATPase_c"/>
    <property type="match status" value="1"/>
</dbReference>
<keyword evidence="4" id="KW-0808">Transferase</keyword>